<dbReference type="Proteomes" id="UP000679690">
    <property type="component" value="Unassembled WGS sequence"/>
</dbReference>
<dbReference type="InterPro" id="IPR013325">
    <property type="entry name" value="RNA_pol_sigma_r2"/>
</dbReference>
<dbReference type="PROSITE" id="PS01063">
    <property type="entry name" value="SIGMA70_ECF"/>
    <property type="match status" value="1"/>
</dbReference>
<keyword evidence="3" id="KW-0964">Secreted</keyword>
<evidence type="ECO:0000313" key="14">
    <source>
        <dbReference type="Proteomes" id="UP000679690"/>
    </source>
</evidence>
<protein>
    <recommendedName>
        <fullName evidence="9">RNA polymerase sigma factor</fullName>
    </recommendedName>
</protein>
<keyword evidence="9" id="KW-0804">Transcription</keyword>
<evidence type="ECO:0000256" key="10">
    <source>
        <dbReference type="SAM" id="MobiDB-lite"/>
    </source>
</evidence>
<evidence type="ECO:0000313" key="13">
    <source>
        <dbReference type="EMBL" id="MBO3742663.1"/>
    </source>
</evidence>
<comment type="caution">
    <text evidence="13">The sequence shown here is derived from an EMBL/GenBank/DDBJ whole genome shotgun (WGS) entry which is preliminary data.</text>
</comment>
<accession>A0ABS3UVP4</accession>
<dbReference type="PANTHER" id="PTHR40088:SF1">
    <property type="entry name" value="PECTATE LYASE PEL9"/>
    <property type="match status" value="1"/>
</dbReference>
<keyword evidence="9" id="KW-0731">Sigma factor</keyword>
<dbReference type="PANTHER" id="PTHR40088">
    <property type="entry name" value="PECTATE LYASE (EUROFUNG)"/>
    <property type="match status" value="1"/>
</dbReference>
<evidence type="ECO:0000256" key="9">
    <source>
        <dbReference type="RuleBase" id="RU000716"/>
    </source>
</evidence>
<evidence type="ECO:0000256" key="5">
    <source>
        <dbReference type="ARBA" id="ARBA00022729"/>
    </source>
</evidence>
<reference evidence="13 14" key="1">
    <citation type="submission" date="2021-03" db="EMBL/GenBank/DDBJ databases">
        <title>Actinoplanes flavus sp. nov., a novel actinomycete isolated from Coconut Palm rhizosphere soil.</title>
        <authorList>
            <person name="Luo X."/>
        </authorList>
    </citation>
    <scope>NUCLEOTIDE SEQUENCE [LARGE SCALE GENOMIC DNA]</scope>
    <source>
        <strain evidence="13 14">NEAU-H7</strain>
    </source>
</reference>
<evidence type="ECO:0000256" key="4">
    <source>
        <dbReference type="ARBA" id="ARBA00022723"/>
    </source>
</evidence>
<dbReference type="InterPro" id="IPR000838">
    <property type="entry name" value="RNA_pol_sigma70_ECF_CS"/>
</dbReference>
<organism evidence="13 14">
    <name type="scientific">Actinoplanes flavus</name>
    <dbReference type="NCBI Taxonomy" id="2820290"/>
    <lineage>
        <taxon>Bacteria</taxon>
        <taxon>Bacillati</taxon>
        <taxon>Actinomycetota</taxon>
        <taxon>Actinomycetes</taxon>
        <taxon>Micromonosporales</taxon>
        <taxon>Micromonosporaceae</taxon>
        <taxon>Actinoplanes</taxon>
    </lineage>
</organism>
<comment type="cofactor">
    <cofactor evidence="1">
        <name>Ca(2+)</name>
        <dbReference type="ChEBI" id="CHEBI:29108"/>
    </cofactor>
</comment>
<evidence type="ECO:0000256" key="1">
    <source>
        <dbReference type="ARBA" id="ARBA00001913"/>
    </source>
</evidence>
<evidence type="ECO:0000256" key="7">
    <source>
        <dbReference type="ARBA" id="ARBA00023239"/>
    </source>
</evidence>
<dbReference type="NCBIfam" id="TIGR02937">
    <property type="entry name" value="sigma70-ECF"/>
    <property type="match status" value="1"/>
</dbReference>
<dbReference type="InterPro" id="IPR052052">
    <property type="entry name" value="Polysaccharide_Lyase_9"/>
</dbReference>
<dbReference type="InterPro" id="IPR012334">
    <property type="entry name" value="Pectin_lyas_fold"/>
</dbReference>
<keyword evidence="14" id="KW-1185">Reference proteome</keyword>
<dbReference type="Gene3D" id="2.160.20.10">
    <property type="entry name" value="Single-stranded right-handed beta-helix, Pectin lyase-like"/>
    <property type="match status" value="1"/>
</dbReference>
<keyword evidence="4" id="KW-0479">Metal-binding</keyword>
<proteinExistence type="inferred from homology"/>
<evidence type="ECO:0000259" key="11">
    <source>
        <dbReference type="Pfam" id="PF04542"/>
    </source>
</evidence>
<dbReference type="InterPro" id="IPR014284">
    <property type="entry name" value="RNA_pol_sigma-70_dom"/>
</dbReference>
<feature type="compositionally biased region" description="Polar residues" evidence="10">
    <location>
        <begin position="607"/>
        <end position="625"/>
    </location>
</feature>
<evidence type="ECO:0000256" key="8">
    <source>
        <dbReference type="ARBA" id="ARBA00038263"/>
    </source>
</evidence>
<comment type="similarity">
    <text evidence="9">Belongs to the sigma-70 factor family. ECF subfamily.</text>
</comment>
<comment type="similarity">
    <text evidence="8">Belongs to the polysaccharide lyase 9 family.</text>
</comment>
<keyword evidence="9" id="KW-0238">DNA-binding</keyword>
<dbReference type="SMART" id="SM00710">
    <property type="entry name" value="PbH1"/>
    <property type="match status" value="4"/>
</dbReference>
<keyword evidence="5" id="KW-0732">Signal</keyword>
<evidence type="ECO:0000256" key="2">
    <source>
        <dbReference type="ARBA" id="ARBA00004613"/>
    </source>
</evidence>
<evidence type="ECO:0000256" key="3">
    <source>
        <dbReference type="ARBA" id="ARBA00022525"/>
    </source>
</evidence>
<dbReference type="InterPro" id="IPR039448">
    <property type="entry name" value="Beta_helix"/>
</dbReference>
<feature type="domain" description="Right handed beta helix" evidence="12">
    <location>
        <begin position="384"/>
        <end position="527"/>
    </location>
</feature>
<dbReference type="Pfam" id="PF13229">
    <property type="entry name" value="Beta_helix"/>
    <property type="match status" value="1"/>
</dbReference>
<dbReference type="Pfam" id="PF04542">
    <property type="entry name" value="Sigma70_r2"/>
    <property type="match status" value="1"/>
</dbReference>
<keyword evidence="6" id="KW-0106">Calcium</keyword>
<dbReference type="EMBL" id="JAGFNS010000030">
    <property type="protein sequence ID" value="MBO3742663.1"/>
    <property type="molecule type" value="Genomic_DNA"/>
</dbReference>
<dbReference type="Gene3D" id="1.10.1740.10">
    <property type="match status" value="1"/>
</dbReference>
<gene>
    <name evidence="13" type="ORF">J5X75_34645</name>
</gene>
<keyword evidence="7" id="KW-0456">Lyase</keyword>
<dbReference type="InterPro" id="IPR011050">
    <property type="entry name" value="Pectin_lyase_fold/virulence"/>
</dbReference>
<name>A0ABS3UVP4_9ACTN</name>
<comment type="subcellular location">
    <subcellularLocation>
        <location evidence="2">Secreted</location>
    </subcellularLocation>
</comment>
<dbReference type="SUPFAM" id="SSF88946">
    <property type="entry name" value="Sigma2 domain of RNA polymerase sigma factors"/>
    <property type="match status" value="1"/>
</dbReference>
<evidence type="ECO:0000256" key="6">
    <source>
        <dbReference type="ARBA" id="ARBA00022837"/>
    </source>
</evidence>
<feature type="region of interest" description="Disordered" evidence="10">
    <location>
        <begin position="568"/>
        <end position="625"/>
    </location>
</feature>
<feature type="domain" description="RNA polymerase sigma-70 region 2" evidence="11">
    <location>
        <begin position="23"/>
        <end position="90"/>
    </location>
</feature>
<evidence type="ECO:0000259" key="12">
    <source>
        <dbReference type="Pfam" id="PF13229"/>
    </source>
</evidence>
<keyword evidence="9" id="KW-0805">Transcription regulation</keyword>
<sequence>MSMSVPEFVRAAQRGDRAAFERLVADHLTLVRDVVGRALNGHPDVDDVVQETLLLVMRDLPALRDPERFRPWLLAIAHRQVRVHLRARRRWLGRHRGAPGDLPDPGSDFAARTVAELVLAGQRREVAEASRWLGDDDRRLLALWWREAAGEITRAQLAAALNTTGGHTAVRIKRMRHQLDAARVVVRALHAGTCAELTATIAGWDGTPGPLWRKRLVRHTRACARCAPYRKGLIAPENLLFGLVAAVGAASARITATLKPVKLVAAATAASVVAAGAFSYAVRTEKQEPPRPPAATIVAAPDGAADGDGTLARPYTLARAVETVRPGQTIALRGGIYRLTAPIVITTSGDAGHRITLAGRPGERPVLDASALPDDKWAVTHEADFWTVRELEVTGSRSHAYVCVACANNVFQRLTLHGNVRGGLTLRDPGTVANQILDSDFFDNQGIGLGVKFGSGGGNQVRGNRAYRNGDNGFDLGDFASPVTMDTNWSYANGVNGFALGGGDPAPRAAHVVRNNAAWGNQQHGFSDDENTAFMRLTANTAWRNGATGFSMPSGVVRLRSNVAAGNRTPADLAPQTAAAGNSWRPVFRSTDPASAEGPRRADGSLPATSFLVSRTGDGSTMRTS</sequence>
<dbReference type="InterPro" id="IPR007627">
    <property type="entry name" value="RNA_pol_sigma70_r2"/>
</dbReference>
<dbReference type="InterPro" id="IPR006626">
    <property type="entry name" value="PbH1"/>
</dbReference>
<dbReference type="SUPFAM" id="SSF51126">
    <property type="entry name" value="Pectin lyase-like"/>
    <property type="match status" value="1"/>
</dbReference>